<dbReference type="AlphaFoldDB" id="A0A0G0DTJ5"/>
<gene>
    <name evidence="1" type="ORF">UR64_C0009G0013</name>
</gene>
<evidence type="ECO:0000313" key="1">
    <source>
        <dbReference type="EMBL" id="KKP66310.1"/>
    </source>
</evidence>
<evidence type="ECO:0008006" key="3">
    <source>
        <dbReference type="Google" id="ProtNLM"/>
    </source>
</evidence>
<sequence>MKKICEHCQKEFIITDIEKSLSEKIGLELSTVCSRCLLKQQLSFWLFGKFRKSKSDLSGESFITVLPESRYPLYSLKEWYSDAWDAMDYGAKYNPSESFFKQLQSLQEKVPHPHQNGINNTGCDYCDDVWSCKNCYLARSMVDCEDLLYSYRNIKVKNSIDVAICFSSERCFCSLNCMNSYKLFYSRDSKDCIDSYFLFDCRNCQNCFMCCNLRGKSYCIENVQYTKEEYNEKLKDFNLGSYSQIKLFKEHFEEMLKNVAIHRLNFNLKTYNSTGNNLLNVNNCINCNTISDSEDCVNCTRGTKTKSSLNYAGCFEGELLGSCSGCVNAYNLKYSSWSSSRYSEYLDLCIDCEYCFGCVGLKKKKYCILNKQYTKEEYEKLKDEIINKMKEDGEYGKFLPYSMSPGPFNFSTSYLYFPNTTKEEILKLGGYWQDIDESNIEGMSTSELPDSIDDVDESICTKALICPLTGWRFNISNNELGFYKQYNIPLPRKHFDVRIKDLLKYSTVLETTPYNCYYCKNKIEAFYPSEWGYKNIACESCYQQNLN</sequence>
<organism evidence="1 2">
    <name type="scientific">Candidatus Nomurabacteria bacterium GW2011_GWE1_35_16</name>
    <dbReference type="NCBI Taxonomy" id="1618761"/>
    <lineage>
        <taxon>Bacteria</taxon>
        <taxon>Candidatus Nomuraibacteriota</taxon>
    </lineage>
</organism>
<reference evidence="1 2" key="1">
    <citation type="journal article" date="2015" name="Nature">
        <title>rRNA introns, odd ribosomes, and small enigmatic genomes across a large radiation of phyla.</title>
        <authorList>
            <person name="Brown C.T."/>
            <person name="Hug L.A."/>
            <person name="Thomas B.C."/>
            <person name="Sharon I."/>
            <person name="Castelle C.J."/>
            <person name="Singh A."/>
            <person name="Wilkins M.J."/>
            <person name="Williams K.H."/>
            <person name="Banfield J.F."/>
        </authorList>
    </citation>
    <scope>NUCLEOTIDE SEQUENCE [LARGE SCALE GENOMIC DNA]</scope>
</reference>
<accession>A0A0G0DTJ5</accession>
<evidence type="ECO:0000313" key="2">
    <source>
        <dbReference type="Proteomes" id="UP000034952"/>
    </source>
</evidence>
<dbReference type="Proteomes" id="UP000034952">
    <property type="component" value="Unassembled WGS sequence"/>
</dbReference>
<comment type="caution">
    <text evidence="1">The sequence shown here is derived from an EMBL/GenBank/DDBJ whole genome shotgun (WGS) entry which is preliminary data.</text>
</comment>
<dbReference type="EMBL" id="LBPY01000009">
    <property type="protein sequence ID" value="KKP66310.1"/>
    <property type="molecule type" value="Genomic_DNA"/>
</dbReference>
<name>A0A0G0DTJ5_9BACT</name>
<protein>
    <recommendedName>
        <fullName evidence="3">Caib/baif family protein</fullName>
    </recommendedName>
</protein>
<proteinExistence type="predicted"/>